<accession>E9FRX4</accession>
<reference evidence="2 3" key="1">
    <citation type="journal article" date="2011" name="Science">
        <title>The ecoresponsive genome of Daphnia pulex.</title>
        <authorList>
            <person name="Colbourne J.K."/>
            <person name="Pfrender M.E."/>
            <person name="Gilbert D."/>
            <person name="Thomas W.K."/>
            <person name="Tucker A."/>
            <person name="Oakley T.H."/>
            <person name="Tokishita S."/>
            <person name="Aerts A."/>
            <person name="Arnold G.J."/>
            <person name="Basu M.K."/>
            <person name="Bauer D.J."/>
            <person name="Caceres C.E."/>
            <person name="Carmel L."/>
            <person name="Casola C."/>
            <person name="Choi J.H."/>
            <person name="Detter J.C."/>
            <person name="Dong Q."/>
            <person name="Dusheyko S."/>
            <person name="Eads B.D."/>
            <person name="Frohlich T."/>
            <person name="Geiler-Samerotte K.A."/>
            <person name="Gerlach D."/>
            <person name="Hatcher P."/>
            <person name="Jogdeo S."/>
            <person name="Krijgsveld J."/>
            <person name="Kriventseva E.V."/>
            <person name="Kultz D."/>
            <person name="Laforsch C."/>
            <person name="Lindquist E."/>
            <person name="Lopez J."/>
            <person name="Manak J.R."/>
            <person name="Muller J."/>
            <person name="Pangilinan J."/>
            <person name="Patwardhan R.P."/>
            <person name="Pitluck S."/>
            <person name="Pritham E.J."/>
            <person name="Rechtsteiner A."/>
            <person name="Rho M."/>
            <person name="Rogozin I.B."/>
            <person name="Sakarya O."/>
            <person name="Salamov A."/>
            <person name="Schaack S."/>
            <person name="Shapiro H."/>
            <person name="Shiga Y."/>
            <person name="Skalitzky C."/>
            <person name="Smith Z."/>
            <person name="Souvorov A."/>
            <person name="Sung W."/>
            <person name="Tang Z."/>
            <person name="Tsuchiya D."/>
            <person name="Tu H."/>
            <person name="Vos H."/>
            <person name="Wang M."/>
            <person name="Wolf Y.I."/>
            <person name="Yamagata H."/>
            <person name="Yamada T."/>
            <person name="Ye Y."/>
            <person name="Shaw J.R."/>
            <person name="Andrews J."/>
            <person name="Crease T.J."/>
            <person name="Tang H."/>
            <person name="Lucas S.M."/>
            <person name="Robertson H.M."/>
            <person name="Bork P."/>
            <person name="Koonin E.V."/>
            <person name="Zdobnov E.M."/>
            <person name="Grigoriev I.V."/>
            <person name="Lynch M."/>
            <person name="Boore J.L."/>
        </authorList>
    </citation>
    <scope>NUCLEOTIDE SEQUENCE [LARGE SCALE GENOMIC DNA]</scope>
</reference>
<dbReference type="GO" id="GO:0031023">
    <property type="term" value="P:microtubule organizing center organization"/>
    <property type="evidence" value="ECO:0000318"/>
    <property type="project" value="GO_Central"/>
</dbReference>
<dbReference type="KEGG" id="dpx:DAPPUDRAFT_219990"/>
<dbReference type="GO" id="GO:0030010">
    <property type="term" value="P:establishment of cell polarity"/>
    <property type="evidence" value="ECO:0000318"/>
    <property type="project" value="GO_Central"/>
</dbReference>
<dbReference type="AlphaFoldDB" id="E9FRX4"/>
<dbReference type="InterPro" id="IPR031887">
    <property type="entry name" value="SDCCAG8"/>
</dbReference>
<dbReference type="EMBL" id="GL732523">
    <property type="protein sequence ID" value="EFX89924.1"/>
    <property type="molecule type" value="Genomic_DNA"/>
</dbReference>
<dbReference type="HOGENOM" id="CLU_511186_0_0_1"/>
<keyword evidence="3" id="KW-1185">Reference proteome</keyword>
<keyword evidence="1" id="KW-0175">Coiled coil</keyword>
<name>E9FRX4_DAPPU</name>
<dbReference type="GO" id="GO:0005814">
    <property type="term" value="C:centriole"/>
    <property type="evidence" value="ECO:0000318"/>
    <property type="project" value="GO_Central"/>
</dbReference>
<evidence type="ECO:0000313" key="2">
    <source>
        <dbReference type="EMBL" id="EFX89924.1"/>
    </source>
</evidence>
<feature type="coiled-coil region" evidence="1">
    <location>
        <begin position="243"/>
        <end position="277"/>
    </location>
</feature>
<proteinExistence type="predicted"/>
<organism evidence="2 3">
    <name type="scientific">Daphnia pulex</name>
    <name type="common">Water flea</name>
    <dbReference type="NCBI Taxonomy" id="6669"/>
    <lineage>
        <taxon>Eukaryota</taxon>
        <taxon>Metazoa</taxon>
        <taxon>Ecdysozoa</taxon>
        <taxon>Arthropoda</taxon>
        <taxon>Crustacea</taxon>
        <taxon>Branchiopoda</taxon>
        <taxon>Diplostraca</taxon>
        <taxon>Cladocera</taxon>
        <taxon>Anomopoda</taxon>
        <taxon>Daphniidae</taxon>
        <taxon>Daphnia</taxon>
    </lineage>
</organism>
<evidence type="ECO:0000313" key="3">
    <source>
        <dbReference type="Proteomes" id="UP000000305"/>
    </source>
</evidence>
<dbReference type="GO" id="GO:0001764">
    <property type="term" value="P:neuron migration"/>
    <property type="evidence" value="ECO:0000318"/>
    <property type="project" value="GO_Central"/>
</dbReference>
<sequence length="533" mass="61401">MDFRKSDSPDEYYKAVHQLKQFLSESDSSDQQIYRSGLKASEIRCDLSSSENSETKSLSARKALFKSPVPKKSGLLIEGNSSDYILTGMIQRQIIYIKALEKEVSFYRKQVPGIISEAKVMISNEESNRMGQANVVTQRLFSLIDTISNAKFSVSHESCEIQRKKVLQDLAGAQQQIQVLNQQWTEHTCWNGQNKSKTSEDINISREKSELLSTVNMLRSTVSGLQQREADALRQVQQSVEVAEQAQLERVQMESEVRRLVSLVEQHEQQITTLNADHSRRLQEERTRWELKQVILFTLAFLLKLVILAEQTSALKRERDLRDEALTRLSLDLEQSQRNEAVLKNEIQIKTNLLDSSRQDFQRQISQMQSEQGRLAGQQAELQRRLGEAELRADLNCKAAEQEANSVRVEAEFLRRKIDLLTKEAENRKQDYDKAIKELEQRNLELHLAASQREDERVQAVKSGSQASSLVKYLEQREVSLLHSLQETRKQHDEKCREMTTIIDEQRSIIQTLKEEYAALIEDFQKSLVTNDS</sequence>
<dbReference type="STRING" id="6669.E9FRX4"/>
<dbReference type="OMA" id="HWETANK"/>
<dbReference type="InParanoid" id="E9FRX4"/>
<gene>
    <name evidence="2" type="ORF">DAPPUDRAFT_219990</name>
</gene>
<dbReference type="OrthoDB" id="6348174at2759"/>
<protein>
    <submittedName>
        <fullName evidence="2">Uncharacterized protein</fullName>
    </submittedName>
</protein>
<dbReference type="GO" id="GO:0005813">
    <property type="term" value="C:centrosome"/>
    <property type="evidence" value="ECO:0000318"/>
    <property type="project" value="GO_Central"/>
</dbReference>
<evidence type="ECO:0000256" key="1">
    <source>
        <dbReference type="SAM" id="Coils"/>
    </source>
</evidence>
<dbReference type="PANTHER" id="PTHR34343:SF1">
    <property type="entry name" value="SEROLOGICALLY DEFINED COLON CANCER ANTIGEN 8"/>
    <property type="match status" value="1"/>
</dbReference>
<dbReference type="PANTHER" id="PTHR34343">
    <property type="entry name" value="SEROLOGICALLY DEFINED COLON CANCER ANTIGEN 8"/>
    <property type="match status" value="1"/>
</dbReference>
<feature type="coiled-coil region" evidence="1">
    <location>
        <begin position="392"/>
        <end position="456"/>
    </location>
</feature>
<dbReference type="Proteomes" id="UP000000305">
    <property type="component" value="Unassembled WGS sequence"/>
</dbReference>
<dbReference type="GO" id="GO:0035148">
    <property type="term" value="P:tube formation"/>
    <property type="evidence" value="ECO:0000318"/>
    <property type="project" value="GO_Central"/>
</dbReference>
<dbReference type="GO" id="GO:0007098">
    <property type="term" value="P:centrosome cycle"/>
    <property type="evidence" value="ECO:0007669"/>
    <property type="project" value="InterPro"/>
</dbReference>